<reference evidence="2 3" key="1">
    <citation type="journal article" date="2021" name="Sci. Rep.">
        <title>Genome sequencing of the multicellular alga Astrephomene provides insights into convergent evolution of germ-soma differentiation.</title>
        <authorList>
            <person name="Yamashita S."/>
            <person name="Yamamoto K."/>
            <person name="Matsuzaki R."/>
            <person name="Suzuki S."/>
            <person name="Yamaguchi H."/>
            <person name="Hirooka S."/>
            <person name="Minakuchi Y."/>
            <person name="Miyagishima S."/>
            <person name="Kawachi M."/>
            <person name="Toyoda A."/>
            <person name="Nozaki H."/>
        </authorList>
    </citation>
    <scope>NUCLEOTIDE SEQUENCE [LARGE SCALE GENOMIC DNA]</scope>
    <source>
        <strain evidence="2 3">NIES-4017</strain>
    </source>
</reference>
<comment type="similarity">
    <text evidence="1">Belongs to the TIP41 family.</text>
</comment>
<dbReference type="PANTHER" id="PTHR21021:SF16">
    <property type="entry name" value="TIP41-LIKE PROTEIN"/>
    <property type="match status" value="1"/>
</dbReference>
<evidence type="ECO:0000313" key="3">
    <source>
        <dbReference type="Proteomes" id="UP001054857"/>
    </source>
</evidence>
<evidence type="ECO:0000313" key="2">
    <source>
        <dbReference type="EMBL" id="GFR46048.1"/>
    </source>
</evidence>
<dbReference type="EMBL" id="BMAR01000011">
    <property type="protein sequence ID" value="GFR46048.1"/>
    <property type="molecule type" value="Genomic_DNA"/>
</dbReference>
<sequence length="111" mass="12965">WEASSEQIDRGLLMERDPILFYEELPLYESDLDDNGVCCVSLKLRVMPRCWLVLLRCWVRVDGCMVRLRETRLFCRHDKPEKRLEVLQEVKHCEGDFASLRAQGAPEEGPA</sequence>
<dbReference type="AlphaFoldDB" id="A0AAD3DQM0"/>
<feature type="non-terminal residue" evidence="2">
    <location>
        <position position="111"/>
    </location>
</feature>
<dbReference type="InterPro" id="IPR007303">
    <property type="entry name" value="TIP41-like"/>
</dbReference>
<organism evidence="2 3">
    <name type="scientific">Astrephomene gubernaculifera</name>
    <dbReference type="NCBI Taxonomy" id="47775"/>
    <lineage>
        <taxon>Eukaryota</taxon>
        <taxon>Viridiplantae</taxon>
        <taxon>Chlorophyta</taxon>
        <taxon>core chlorophytes</taxon>
        <taxon>Chlorophyceae</taxon>
        <taxon>CS clade</taxon>
        <taxon>Chlamydomonadales</taxon>
        <taxon>Astrephomenaceae</taxon>
        <taxon>Astrephomene</taxon>
    </lineage>
</organism>
<dbReference type="PANTHER" id="PTHR21021">
    <property type="entry name" value="GAF/PUTATIVE CYTOSKELETAL PROTEIN"/>
    <property type="match status" value="1"/>
</dbReference>
<dbReference type="InterPro" id="IPR051330">
    <property type="entry name" value="Phosphatase_reg/MetRdx"/>
</dbReference>
<dbReference type="GO" id="GO:0005829">
    <property type="term" value="C:cytosol"/>
    <property type="evidence" value="ECO:0007669"/>
    <property type="project" value="TreeGrafter"/>
</dbReference>
<feature type="non-terminal residue" evidence="2">
    <location>
        <position position="1"/>
    </location>
</feature>
<protein>
    <recommendedName>
        <fullName evidence="4">TIP41-like protein</fullName>
    </recommendedName>
</protein>
<dbReference type="Pfam" id="PF04176">
    <property type="entry name" value="TIP41"/>
    <property type="match status" value="1"/>
</dbReference>
<gene>
    <name evidence="2" type="ORF">Agub_g7518</name>
</gene>
<accession>A0AAD3DQM0</accession>
<dbReference type="Proteomes" id="UP001054857">
    <property type="component" value="Unassembled WGS sequence"/>
</dbReference>
<name>A0AAD3DQM0_9CHLO</name>
<keyword evidence="3" id="KW-1185">Reference proteome</keyword>
<dbReference type="GO" id="GO:0031929">
    <property type="term" value="P:TOR signaling"/>
    <property type="evidence" value="ECO:0007669"/>
    <property type="project" value="TreeGrafter"/>
</dbReference>
<comment type="caution">
    <text evidence="2">The sequence shown here is derived from an EMBL/GenBank/DDBJ whole genome shotgun (WGS) entry which is preliminary data.</text>
</comment>
<evidence type="ECO:0000256" key="1">
    <source>
        <dbReference type="ARBA" id="ARBA00006658"/>
    </source>
</evidence>
<evidence type="ECO:0008006" key="4">
    <source>
        <dbReference type="Google" id="ProtNLM"/>
    </source>
</evidence>
<proteinExistence type="inferred from homology"/>